<comment type="caution">
    <text evidence="2">The sequence shown here is derived from an EMBL/GenBank/DDBJ whole genome shotgun (WGS) entry which is preliminary data.</text>
</comment>
<sequence length="337" mass="37044">MQTLRRLARMSRAFRDTIYEELVMPSVGIVAAPDVQDVNTYLDLYRKSICPPRRSQMLAAGRRRSRSVGDNQRRSVLSVSVYSASTTRTSFLLPQSAAPPRHSRSRVSYVLAIGSPALSPPASASATLDDSPLQQQQSVAQAMAVILGSDAQVMESFRRGFAMRTFRMDARRRSSVQLGTPLMSPFAAMKSPKVPYWVRSGYRARDSAHASGRRRRAGVSRPPPTPRTMRKERRQGWGGEWGMGKMGAAVEKLKEADVKAKTGEECIAVPEVPVVEAKGEAGDALIEALGDMAREKPLEQSLVDIKEAEEASLLAYLQEDAEDVNPYAGIEEEAYAI</sequence>
<dbReference type="OrthoDB" id="3232670at2759"/>
<name>A0A1M2VEF6_TRAPU</name>
<evidence type="ECO:0000313" key="3">
    <source>
        <dbReference type="Proteomes" id="UP000184267"/>
    </source>
</evidence>
<dbReference type="Proteomes" id="UP000184267">
    <property type="component" value="Unassembled WGS sequence"/>
</dbReference>
<organism evidence="2 3">
    <name type="scientific">Trametes pubescens</name>
    <name type="common">White-rot fungus</name>
    <dbReference type="NCBI Taxonomy" id="154538"/>
    <lineage>
        <taxon>Eukaryota</taxon>
        <taxon>Fungi</taxon>
        <taxon>Dikarya</taxon>
        <taxon>Basidiomycota</taxon>
        <taxon>Agaricomycotina</taxon>
        <taxon>Agaricomycetes</taxon>
        <taxon>Polyporales</taxon>
        <taxon>Polyporaceae</taxon>
        <taxon>Trametes</taxon>
    </lineage>
</organism>
<feature type="region of interest" description="Disordered" evidence="1">
    <location>
        <begin position="207"/>
        <end position="241"/>
    </location>
</feature>
<protein>
    <submittedName>
        <fullName evidence="2">Uncharacterized protein</fullName>
    </submittedName>
</protein>
<evidence type="ECO:0000313" key="2">
    <source>
        <dbReference type="EMBL" id="OJT05964.1"/>
    </source>
</evidence>
<reference evidence="2 3" key="1">
    <citation type="submission" date="2016-10" db="EMBL/GenBank/DDBJ databases">
        <title>Genome sequence of the basidiomycete white-rot fungus Trametes pubescens.</title>
        <authorList>
            <person name="Makela M.R."/>
            <person name="Granchi Z."/>
            <person name="Peng M."/>
            <person name="De Vries R.P."/>
            <person name="Grigoriev I."/>
            <person name="Riley R."/>
            <person name="Hilden K."/>
        </authorList>
    </citation>
    <scope>NUCLEOTIDE SEQUENCE [LARGE SCALE GENOMIC DNA]</scope>
    <source>
        <strain evidence="2 3">FBCC735</strain>
    </source>
</reference>
<gene>
    <name evidence="2" type="ORF">TRAPUB_3151</name>
</gene>
<proteinExistence type="predicted"/>
<dbReference type="OMA" id="YRKSICP"/>
<evidence type="ECO:0000256" key="1">
    <source>
        <dbReference type="SAM" id="MobiDB-lite"/>
    </source>
</evidence>
<accession>A0A1M2VEF6</accession>
<dbReference type="AlphaFoldDB" id="A0A1M2VEF6"/>
<dbReference type="EMBL" id="MNAD01001364">
    <property type="protein sequence ID" value="OJT05964.1"/>
    <property type="molecule type" value="Genomic_DNA"/>
</dbReference>
<keyword evidence="3" id="KW-1185">Reference proteome</keyword>